<dbReference type="Gene3D" id="1.20.1250.20">
    <property type="entry name" value="MFS general substrate transporter like domains"/>
    <property type="match status" value="2"/>
</dbReference>
<dbReference type="FunFam" id="1.20.1250.20:FF:000034">
    <property type="entry name" value="MFS general substrate transporter"/>
    <property type="match status" value="1"/>
</dbReference>
<dbReference type="InterPro" id="IPR011701">
    <property type="entry name" value="MFS"/>
</dbReference>
<keyword evidence="9" id="KW-1185">Reference proteome</keyword>
<dbReference type="SUPFAM" id="SSF103473">
    <property type="entry name" value="MFS general substrate transporter"/>
    <property type="match status" value="1"/>
</dbReference>
<gene>
    <name evidence="8" type="ORF">FIBRA_01008</name>
</gene>
<dbReference type="InterPro" id="IPR020846">
    <property type="entry name" value="MFS_dom"/>
</dbReference>
<feature type="transmembrane region" description="Helical" evidence="6">
    <location>
        <begin position="115"/>
        <end position="133"/>
    </location>
</feature>
<dbReference type="Pfam" id="PF07690">
    <property type="entry name" value="MFS_1"/>
    <property type="match status" value="1"/>
</dbReference>
<keyword evidence="3 6" id="KW-0812">Transmembrane</keyword>
<evidence type="ECO:0000313" key="9">
    <source>
        <dbReference type="Proteomes" id="UP000006352"/>
    </source>
</evidence>
<feature type="transmembrane region" description="Helical" evidence="6">
    <location>
        <begin position="396"/>
        <end position="415"/>
    </location>
</feature>
<keyword evidence="5 6" id="KW-0472">Membrane</keyword>
<name>J4GJ43_9APHY</name>
<proteinExistence type="predicted"/>
<evidence type="ECO:0000256" key="5">
    <source>
        <dbReference type="ARBA" id="ARBA00023136"/>
    </source>
</evidence>
<keyword evidence="4 6" id="KW-1133">Transmembrane helix</keyword>
<dbReference type="AlphaFoldDB" id="J4GJ43"/>
<evidence type="ECO:0000313" key="8">
    <source>
        <dbReference type="EMBL" id="CCL99000.1"/>
    </source>
</evidence>
<evidence type="ECO:0000256" key="6">
    <source>
        <dbReference type="SAM" id="Phobius"/>
    </source>
</evidence>
<dbReference type="OrthoDB" id="2962993at2759"/>
<dbReference type="EMBL" id="HE796909">
    <property type="protein sequence ID" value="CCL99000.1"/>
    <property type="molecule type" value="Genomic_DNA"/>
</dbReference>
<feature type="transmembrane region" description="Helical" evidence="6">
    <location>
        <begin position="303"/>
        <end position="322"/>
    </location>
</feature>
<feature type="transmembrane region" description="Helical" evidence="6">
    <location>
        <begin position="139"/>
        <end position="162"/>
    </location>
</feature>
<dbReference type="Proteomes" id="UP000006352">
    <property type="component" value="Unassembled WGS sequence"/>
</dbReference>
<dbReference type="FunCoup" id="J4GJ43">
    <property type="interactions" value="70"/>
</dbReference>
<evidence type="ECO:0000259" key="7">
    <source>
        <dbReference type="PROSITE" id="PS50850"/>
    </source>
</evidence>
<organism evidence="8 9">
    <name type="scientific">Fibroporia radiculosa</name>
    <dbReference type="NCBI Taxonomy" id="599839"/>
    <lineage>
        <taxon>Eukaryota</taxon>
        <taxon>Fungi</taxon>
        <taxon>Dikarya</taxon>
        <taxon>Basidiomycota</taxon>
        <taxon>Agaricomycotina</taxon>
        <taxon>Agaricomycetes</taxon>
        <taxon>Polyporales</taxon>
        <taxon>Fibroporiaceae</taxon>
        <taxon>Fibroporia</taxon>
    </lineage>
</organism>
<keyword evidence="2" id="KW-0813">Transport</keyword>
<protein>
    <recommendedName>
        <fullName evidence="7">Major facilitator superfamily (MFS) profile domain-containing protein</fullName>
    </recommendedName>
</protein>
<dbReference type="STRING" id="599839.J4GJ43"/>
<feature type="transmembrane region" description="Helical" evidence="6">
    <location>
        <begin position="174"/>
        <end position="195"/>
    </location>
</feature>
<accession>J4GJ43</accession>
<dbReference type="GO" id="GO:0016020">
    <property type="term" value="C:membrane"/>
    <property type="evidence" value="ECO:0007669"/>
    <property type="project" value="UniProtKB-SubCell"/>
</dbReference>
<evidence type="ECO:0000256" key="2">
    <source>
        <dbReference type="ARBA" id="ARBA00022448"/>
    </source>
</evidence>
<evidence type="ECO:0000256" key="4">
    <source>
        <dbReference type="ARBA" id="ARBA00022989"/>
    </source>
</evidence>
<dbReference type="GeneID" id="24093911"/>
<feature type="transmembrane region" description="Helical" evidence="6">
    <location>
        <begin position="85"/>
        <end position="103"/>
    </location>
</feature>
<dbReference type="PANTHER" id="PTHR43791:SF19">
    <property type="entry name" value="TRANSPORTER, PUTATIVE (AFU_ORTHOLOGUE AFUA_1G01812)-RELATED"/>
    <property type="match status" value="1"/>
</dbReference>
<dbReference type="HOGENOM" id="CLU_001265_0_1_1"/>
<feature type="transmembrane region" description="Helical" evidence="6">
    <location>
        <begin position="207"/>
        <end position="229"/>
    </location>
</feature>
<comment type="subcellular location">
    <subcellularLocation>
        <location evidence="1">Membrane</location>
        <topology evidence="1">Multi-pass membrane protein</topology>
    </subcellularLocation>
</comment>
<dbReference type="GO" id="GO:0022857">
    <property type="term" value="F:transmembrane transporter activity"/>
    <property type="evidence" value="ECO:0007669"/>
    <property type="project" value="InterPro"/>
</dbReference>
<feature type="domain" description="Major facilitator superfamily (MFS) profile" evidence="7">
    <location>
        <begin position="48"/>
        <end position="511"/>
    </location>
</feature>
<reference evidence="8 9" key="1">
    <citation type="journal article" date="2012" name="Appl. Environ. Microbiol.">
        <title>Short-read sequencing for genomic analysis of the brown rot fungus Fibroporia radiculosa.</title>
        <authorList>
            <person name="Tang J.D."/>
            <person name="Perkins A.D."/>
            <person name="Sonstegard T.S."/>
            <person name="Schroeder S.G."/>
            <person name="Burgess S.C."/>
            <person name="Diehl S.V."/>
        </authorList>
    </citation>
    <scope>NUCLEOTIDE SEQUENCE [LARGE SCALE GENOMIC DNA]</scope>
    <source>
        <strain evidence="8 9">TFFH 294</strain>
    </source>
</reference>
<evidence type="ECO:0000256" key="3">
    <source>
        <dbReference type="ARBA" id="ARBA00022692"/>
    </source>
</evidence>
<sequence>MSLKSVSLEKGSEDLEIIPVTRKNVYRSEVDTSGIDERQLLRRIDLYTVPWLSILYCLSFLDRSNIGNAKLYGMTTDLHISDKQYLIALTVFFLPYSFFELPSNIVLRKLRPSRWLAFIVLVWGIMMTLHGVVHNFAGLAVVRSLLGIAEAGLYPGIIYYLSCWYKRSERGTRIAVFFSSATIAGAFSGFLAVAIEKMDGVGGKPGWAWIFIIEGLFTVCCAVPSFWIIQDFPDTATFLTETERVWVVRRLQDDMTFGSGREVFKLKYVKQSLTDWKTWCACESYTLVFAGQSFLTRLDIHQWVFTWASSFCHYLCFAGNLIDVSDGPVYAFAIFTPTIINQVTVQRHSNEGSLTINPFIGYEANMANLLSAPVYIWACLVVIVVGIVGDRTGKRGCINLGLFGLGLIGYIILIISRNPSLSYFAVYFAVAGIYPVVSNSAAWMSNNVEGSYKRSATLGMIMGWANLQGAVSSNIVRSSVISQDIMVINLHNSSSIAQRMHLGIALAMGSC</sequence>
<dbReference type="InParanoid" id="J4GJ43"/>
<evidence type="ECO:0000256" key="1">
    <source>
        <dbReference type="ARBA" id="ARBA00004141"/>
    </source>
</evidence>
<dbReference type="PROSITE" id="PS50850">
    <property type="entry name" value="MFS"/>
    <property type="match status" value="1"/>
</dbReference>
<feature type="transmembrane region" description="Helical" evidence="6">
    <location>
        <begin position="372"/>
        <end position="389"/>
    </location>
</feature>
<dbReference type="RefSeq" id="XP_012178283.1">
    <property type="nucleotide sequence ID" value="XM_012322893.1"/>
</dbReference>
<dbReference type="InterPro" id="IPR036259">
    <property type="entry name" value="MFS_trans_sf"/>
</dbReference>
<feature type="transmembrane region" description="Helical" evidence="6">
    <location>
        <begin position="421"/>
        <end position="444"/>
    </location>
</feature>
<dbReference type="PANTHER" id="PTHR43791">
    <property type="entry name" value="PERMEASE-RELATED"/>
    <property type="match status" value="1"/>
</dbReference>